<keyword evidence="3" id="KW-1003">Cell membrane</keyword>
<feature type="transmembrane region" description="Helical" evidence="9">
    <location>
        <begin position="278"/>
        <end position="300"/>
    </location>
</feature>
<evidence type="ECO:0000256" key="8">
    <source>
        <dbReference type="ARBA" id="ARBA00023136"/>
    </source>
</evidence>
<dbReference type="GO" id="GO:0034775">
    <property type="term" value="P:glutathione transmembrane transport"/>
    <property type="evidence" value="ECO:0007669"/>
    <property type="project" value="InterPro"/>
</dbReference>
<feature type="transmembrane region" description="Helical" evidence="9">
    <location>
        <begin position="15"/>
        <end position="48"/>
    </location>
</feature>
<keyword evidence="7 9" id="KW-1133">Transmembrane helix</keyword>
<evidence type="ECO:0000256" key="1">
    <source>
        <dbReference type="ARBA" id="ARBA00004651"/>
    </source>
</evidence>
<dbReference type="PROSITE" id="PS50893">
    <property type="entry name" value="ABC_TRANSPORTER_2"/>
    <property type="match status" value="1"/>
</dbReference>
<name>A0A1P8UF74_9GAMM</name>
<evidence type="ECO:0000256" key="5">
    <source>
        <dbReference type="ARBA" id="ARBA00022741"/>
    </source>
</evidence>
<dbReference type="InterPro" id="IPR039421">
    <property type="entry name" value="Type_1_exporter"/>
</dbReference>
<evidence type="ECO:0000256" key="3">
    <source>
        <dbReference type="ARBA" id="ARBA00022475"/>
    </source>
</evidence>
<evidence type="ECO:0000256" key="4">
    <source>
        <dbReference type="ARBA" id="ARBA00022692"/>
    </source>
</evidence>
<comment type="subcellular location">
    <subcellularLocation>
        <location evidence="1">Cell membrane</location>
        <topology evidence="1">Multi-pass membrane protein</topology>
    </subcellularLocation>
</comment>
<dbReference type="InterPro" id="IPR003593">
    <property type="entry name" value="AAA+_ATPase"/>
</dbReference>
<dbReference type="EMBL" id="CP019434">
    <property type="protein sequence ID" value="APZ42486.1"/>
    <property type="molecule type" value="Genomic_DNA"/>
</dbReference>
<keyword evidence="2" id="KW-0813">Transport</keyword>
<dbReference type="InterPro" id="IPR027417">
    <property type="entry name" value="P-loop_NTPase"/>
</dbReference>
<evidence type="ECO:0000313" key="12">
    <source>
        <dbReference type="EMBL" id="APZ42486.1"/>
    </source>
</evidence>
<reference evidence="12 13" key="1">
    <citation type="submission" date="2017-01" db="EMBL/GenBank/DDBJ databases">
        <title>Draft sequence of Acidihalobacter ferrooxidans strain DSM 14175 (strain V8).</title>
        <authorList>
            <person name="Khaleque H.N."/>
            <person name="Ramsay J.P."/>
            <person name="Murphy R.J.T."/>
            <person name="Kaksonen A.H."/>
            <person name="Boxall N.J."/>
            <person name="Watkin E.L.J."/>
        </authorList>
    </citation>
    <scope>NUCLEOTIDE SEQUENCE [LARGE SCALE GENOMIC DNA]</scope>
    <source>
        <strain evidence="12 13">V8</strain>
    </source>
</reference>
<dbReference type="GO" id="GO:0016887">
    <property type="term" value="F:ATP hydrolysis activity"/>
    <property type="evidence" value="ECO:0007669"/>
    <property type="project" value="InterPro"/>
</dbReference>
<evidence type="ECO:0000256" key="2">
    <source>
        <dbReference type="ARBA" id="ARBA00022448"/>
    </source>
</evidence>
<dbReference type="GO" id="GO:0005886">
    <property type="term" value="C:plasma membrane"/>
    <property type="evidence" value="ECO:0007669"/>
    <property type="project" value="UniProtKB-SubCell"/>
</dbReference>
<evidence type="ECO:0000256" key="6">
    <source>
        <dbReference type="ARBA" id="ARBA00022840"/>
    </source>
</evidence>
<dbReference type="Gene3D" id="3.40.50.300">
    <property type="entry name" value="P-loop containing nucleotide triphosphate hydrolases"/>
    <property type="match status" value="1"/>
</dbReference>
<proteinExistence type="predicted"/>
<dbReference type="PROSITE" id="PS50929">
    <property type="entry name" value="ABC_TM1F"/>
    <property type="match status" value="1"/>
</dbReference>
<accession>A0A1P8UF74</accession>
<dbReference type="GO" id="GO:0140359">
    <property type="term" value="F:ABC-type transporter activity"/>
    <property type="evidence" value="ECO:0007669"/>
    <property type="project" value="InterPro"/>
</dbReference>
<dbReference type="SMART" id="SM00382">
    <property type="entry name" value="AAA"/>
    <property type="match status" value="1"/>
</dbReference>
<dbReference type="Pfam" id="PF00005">
    <property type="entry name" value="ABC_tran"/>
    <property type="match status" value="1"/>
</dbReference>
<evidence type="ECO:0000259" key="10">
    <source>
        <dbReference type="PROSITE" id="PS50893"/>
    </source>
</evidence>
<evidence type="ECO:0000256" key="7">
    <source>
        <dbReference type="ARBA" id="ARBA00022989"/>
    </source>
</evidence>
<dbReference type="PANTHER" id="PTHR24221">
    <property type="entry name" value="ATP-BINDING CASSETTE SUB-FAMILY B"/>
    <property type="match status" value="1"/>
</dbReference>
<dbReference type="InterPro" id="IPR014223">
    <property type="entry name" value="ABC_CydC/D"/>
</dbReference>
<dbReference type="CDD" id="cd18585">
    <property type="entry name" value="ABC_6TM_CydC"/>
    <property type="match status" value="1"/>
</dbReference>
<organism evidence="12 13">
    <name type="scientific">Acidihalobacter ferrooxydans</name>
    <dbReference type="NCBI Taxonomy" id="1765967"/>
    <lineage>
        <taxon>Bacteria</taxon>
        <taxon>Pseudomonadati</taxon>
        <taxon>Pseudomonadota</taxon>
        <taxon>Gammaproteobacteria</taxon>
        <taxon>Chromatiales</taxon>
        <taxon>Ectothiorhodospiraceae</taxon>
        <taxon>Acidihalobacter</taxon>
    </lineage>
</organism>
<dbReference type="InterPro" id="IPR036640">
    <property type="entry name" value="ABC1_TM_sf"/>
</dbReference>
<gene>
    <name evidence="12" type="ORF">BW247_04775</name>
</gene>
<dbReference type="SUPFAM" id="SSF52540">
    <property type="entry name" value="P-loop containing nucleoside triphosphate hydrolases"/>
    <property type="match status" value="1"/>
</dbReference>
<dbReference type="GO" id="GO:0034040">
    <property type="term" value="F:ATPase-coupled lipid transmembrane transporter activity"/>
    <property type="evidence" value="ECO:0007669"/>
    <property type="project" value="TreeGrafter"/>
</dbReference>
<keyword evidence="8 9" id="KW-0472">Membrane</keyword>
<keyword evidence="4 9" id="KW-0812">Transmembrane</keyword>
<protein>
    <submittedName>
        <fullName evidence="12">Thiol reductant ABC exporter subunit CydC</fullName>
    </submittedName>
</protein>
<evidence type="ECO:0000259" key="11">
    <source>
        <dbReference type="PROSITE" id="PS50929"/>
    </source>
</evidence>
<dbReference type="GO" id="GO:0005524">
    <property type="term" value="F:ATP binding"/>
    <property type="evidence" value="ECO:0007669"/>
    <property type="project" value="UniProtKB-KW"/>
</dbReference>
<dbReference type="Pfam" id="PF00664">
    <property type="entry name" value="ABC_membrane"/>
    <property type="match status" value="1"/>
</dbReference>
<feature type="transmembrane region" description="Helical" evidence="9">
    <location>
        <begin position="132"/>
        <end position="156"/>
    </location>
</feature>
<evidence type="ECO:0000313" key="13">
    <source>
        <dbReference type="Proteomes" id="UP000243807"/>
    </source>
</evidence>
<dbReference type="Proteomes" id="UP000243807">
    <property type="component" value="Chromosome"/>
</dbReference>
<keyword evidence="5" id="KW-0547">Nucleotide-binding</keyword>
<keyword evidence="13" id="KW-1185">Reference proteome</keyword>
<dbReference type="AlphaFoldDB" id="A0A1P8UF74"/>
<dbReference type="InterPro" id="IPR011527">
    <property type="entry name" value="ABC1_TM_dom"/>
</dbReference>
<dbReference type="PROSITE" id="PS00211">
    <property type="entry name" value="ABC_TRANSPORTER_1"/>
    <property type="match status" value="1"/>
</dbReference>
<dbReference type="RefSeq" id="WP_076836119.1">
    <property type="nucleotide sequence ID" value="NZ_CP019434.1"/>
</dbReference>
<dbReference type="InterPro" id="IPR003439">
    <property type="entry name" value="ABC_transporter-like_ATP-bd"/>
</dbReference>
<dbReference type="KEGG" id="afy:BW247_04775"/>
<dbReference type="FunFam" id="3.40.50.300:FF:000221">
    <property type="entry name" value="Multidrug ABC transporter ATP-binding protein"/>
    <property type="match status" value="1"/>
</dbReference>
<dbReference type="PANTHER" id="PTHR24221:SF654">
    <property type="entry name" value="ATP-BINDING CASSETTE SUB-FAMILY B MEMBER 6"/>
    <property type="match status" value="1"/>
</dbReference>
<feature type="domain" description="ABC transporter" evidence="10">
    <location>
        <begin position="338"/>
        <end position="570"/>
    </location>
</feature>
<evidence type="ECO:0000256" key="9">
    <source>
        <dbReference type="SAM" id="Phobius"/>
    </source>
</evidence>
<feature type="transmembrane region" description="Helical" evidence="9">
    <location>
        <begin position="245"/>
        <end position="266"/>
    </location>
</feature>
<dbReference type="NCBIfam" id="TIGR02868">
    <property type="entry name" value="CydC"/>
    <property type="match status" value="1"/>
</dbReference>
<dbReference type="SUPFAM" id="SSF90123">
    <property type="entry name" value="ABC transporter transmembrane region"/>
    <property type="match status" value="1"/>
</dbReference>
<feature type="transmembrane region" description="Helical" evidence="9">
    <location>
        <begin position="162"/>
        <end position="180"/>
    </location>
</feature>
<dbReference type="GO" id="GO:0045454">
    <property type="term" value="P:cell redox homeostasis"/>
    <property type="evidence" value="ECO:0007669"/>
    <property type="project" value="InterPro"/>
</dbReference>
<dbReference type="InterPro" id="IPR017871">
    <property type="entry name" value="ABC_transporter-like_CS"/>
</dbReference>
<sequence>MKDLLRLLGLFRPYAGWIVAGTALSIIVMLANIGLLALSGWFIAAMALSGLGNQMINYFTPAAGIRGLAILRFSGRYIERLVTHEATFRLLSQLRVWFYDHLEPLAPARLQYYRGGDLLSRIRADIDTLDNFYLRVLAPTIAAAISIALAIGFMALFSVHVALLNLAGLLLAGVGLPLLAQRLGRAPGAQAVQMRSELRSTVADTVRGMGELRIYQAGARQGERIAQLSGALITPQRRQAHINGLSTALTGLITQLSMWLAIIIAIPLVAQHHISGPVLAMIALFVLASFETISALPLAFQTLGETLAAARRIFEIVDTPPAVTEPDTDAATPAHFDLKLSGLRMRYADDAAWALDGIDLHVPAGDRLGIVGATGSGKSSLLNVLLRFWDYQDGDIRIGDTPLRALRGETVRGWCAVVAQQTHLFNTSIRQNLLLARPEATEEDLLNALRQAHIDDEIMAMPEGLDTFVGETGTRLSGGQARRVSIARALLKDAPILLLDEPTEGLDAASEHAVLEALETLMQGRTTVLITHRPQALRYVDDIVVMSGGRIIERGTSAELLESSAYLERF</sequence>
<dbReference type="STRING" id="1765967.BW247_04775"/>
<dbReference type="Gene3D" id="1.20.1560.10">
    <property type="entry name" value="ABC transporter type 1, transmembrane domain"/>
    <property type="match status" value="1"/>
</dbReference>
<dbReference type="OrthoDB" id="6336411at2"/>
<keyword evidence="6" id="KW-0067">ATP-binding</keyword>
<feature type="domain" description="ABC transmembrane type-1" evidence="11">
    <location>
        <begin position="19"/>
        <end position="305"/>
    </location>
</feature>